<feature type="region of interest" description="Disordered" evidence="12">
    <location>
        <begin position="114"/>
        <end position="133"/>
    </location>
</feature>
<evidence type="ECO:0000256" key="12">
    <source>
        <dbReference type="SAM" id="MobiDB-lite"/>
    </source>
</evidence>
<evidence type="ECO:0000256" key="5">
    <source>
        <dbReference type="ARBA" id="ARBA00022729"/>
    </source>
</evidence>
<dbReference type="AlphaFoldDB" id="H0XIH6"/>
<dbReference type="GO" id="GO:0034551">
    <property type="term" value="P:mitochondrial respiratory chain complex III assembly"/>
    <property type="evidence" value="ECO:0007669"/>
    <property type="project" value="Ensembl"/>
</dbReference>
<keyword evidence="2" id="KW-0813">Transport</keyword>
<dbReference type="InParanoid" id="H0XIH6"/>
<evidence type="ECO:0000256" key="3">
    <source>
        <dbReference type="ARBA" id="ARBA00022660"/>
    </source>
</evidence>
<keyword evidence="9" id="KW-0496">Mitochondrion</keyword>
<dbReference type="EMBL" id="AAQR03077921">
    <property type="status" value="NOT_ANNOTATED_CDS"/>
    <property type="molecule type" value="Genomic_DNA"/>
</dbReference>
<reference evidence="14" key="1">
    <citation type="submission" date="2011-03" db="EMBL/GenBank/DDBJ databases">
        <title>Version 3 of the genome sequence of Otolemur garnettii (Bushbaby).</title>
        <authorList>
            <consortium name="The Broad Institute Genome Sequencing Platform"/>
            <person name="Di Palma F."/>
            <person name="Johnson J."/>
            <person name="Lander E.S."/>
            <person name="Lindblad-Toh K."/>
            <person name="Jaffe D.B."/>
            <person name="Gnerre S."/>
            <person name="MacCallum I."/>
            <person name="Przybylski D."/>
            <person name="Ribeiro F.J."/>
            <person name="Burton J.N."/>
            <person name="Walker B.J."/>
            <person name="Sharpe T."/>
            <person name="Hall G."/>
        </authorList>
    </citation>
    <scope>NUCLEOTIDE SEQUENCE [LARGE SCALE GENOMIC DNA]</scope>
</reference>
<comment type="similarity">
    <text evidence="11">Belongs to the UQCC4 family.</text>
</comment>
<accession>H0XIH6</accession>
<dbReference type="InterPro" id="IPR029160">
    <property type="entry name" value="UQCC4"/>
</dbReference>
<dbReference type="FunCoup" id="H0XIH6">
    <property type="interactions" value="434"/>
</dbReference>
<keyword evidence="6" id="KW-0999">Mitochondrion inner membrane</keyword>
<dbReference type="Pfam" id="PF15013">
    <property type="entry name" value="CCSMST1"/>
    <property type="match status" value="1"/>
</dbReference>
<dbReference type="InterPro" id="IPR023248">
    <property type="entry name" value="UQCC4_vert"/>
</dbReference>
<name>H0XIH6_OTOGA</name>
<comment type="subcellular location">
    <subcellularLocation>
        <location evidence="1">Mitochondrion inner membrane</location>
        <topology evidence="1">Single-pass membrane protein</topology>
    </subcellularLocation>
</comment>
<proteinExistence type="inferred from homology"/>
<evidence type="ECO:0000256" key="2">
    <source>
        <dbReference type="ARBA" id="ARBA00022448"/>
    </source>
</evidence>
<dbReference type="GO" id="GO:0005743">
    <property type="term" value="C:mitochondrial inner membrane"/>
    <property type="evidence" value="ECO:0007669"/>
    <property type="project" value="UniProtKB-SubCell"/>
</dbReference>
<evidence type="ECO:0000256" key="10">
    <source>
        <dbReference type="ARBA" id="ARBA00023136"/>
    </source>
</evidence>
<sequence length="133" mass="15089">MSGVLCSPAVWSVRALRLVVWASRSLHQPPGGRARAQPAASGEEDDPDRPIQFSSSKAVPLRWKVEQSLGKEQQRPWWKVLPLSVSLMVLVIWFYVRPETSTDQWLRQVLEEVPEPSDRSEEPRIQAAYGART</sequence>
<dbReference type="eggNOG" id="ENOG502S8XX">
    <property type="taxonomic scope" value="Eukaryota"/>
</dbReference>
<dbReference type="OMA" id="GHQRPWW"/>
<protein>
    <submittedName>
        <fullName evidence="13">Ubiquinol-cytochrome c reductase complex assembly factor 4</fullName>
    </submittedName>
</protein>
<reference evidence="13" key="3">
    <citation type="submission" date="2025-09" db="UniProtKB">
        <authorList>
            <consortium name="Ensembl"/>
        </authorList>
    </citation>
    <scope>IDENTIFICATION</scope>
</reference>
<feature type="compositionally biased region" description="Low complexity" evidence="12">
    <location>
        <begin position="28"/>
        <end position="40"/>
    </location>
</feature>
<dbReference type="STRING" id="30611.ENSOGAP00000015916"/>
<evidence type="ECO:0000256" key="8">
    <source>
        <dbReference type="ARBA" id="ARBA00022989"/>
    </source>
</evidence>
<keyword evidence="3" id="KW-0679">Respiratory chain</keyword>
<reference evidence="13" key="2">
    <citation type="submission" date="2025-08" db="UniProtKB">
        <authorList>
            <consortium name="Ensembl"/>
        </authorList>
    </citation>
    <scope>IDENTIFICATION</scope>
</reference>
<evidence type="ECO:0000256" key="7">
    <source>
        <dbReference type="ARBA" id="ARBA00022982"/>
    </source>
</evidence>
<dbReference type="GeneTree" id="ENSGT00510000049652"/>
<evidence type="ECO:0000256" key="6">
    <source>
        <dbReference type="ARBA" id="ARBA00022792"/>
    </source>
</evidence>
<evidence type="ECO:0000256" key="4">
    <source>
        <dbReference type="ARBA" id="ARBA00022692"/>
    </source>
</evidence>
<organism evidence="13 14">
    <name type="scientific">Otolemur garnettii</name>
    <name type="common">Small-eared galago</name>
    <name type="synonym">Garnett's greater bushbaby</name>
    <dbReference type="NCBI Taxonomy" id="30611"/>
    <lineage>
        <taxon>Eukaryota</taxon>
        <taxon>Metazoa</taxon>
        <taxon>Chordata</taxon>
        <taxon>Craniata</taxon>
        <taxon>Vertebrata</taxon>
        <taxon>Euteleostomi</taxon>
        <taxon>Mammalia</taxon>
        <taxon>Eutheria</taxon>
        <taxon>Euarchontoglires</taxon>
        <taxon>Primates</taxon>
        <taxon>Strepsirrhini</taxon>
        <taxon>Lorisiformes</taxon>
        <taxon>Galagidae</taxon>
        <taxon>Otolemur</taxon>
    </lineage>
</organism>
<dbReference type="Ensembl" id="ENSOGAT00000025436.1">
    <property type="protein sequence ID" value="ENSOGAP00000015916.1"/>
    <property type="gene ID" value="ENSOGAG00000029437.1"/>
</dbReference>
<feature type="region of interest" description="Disordered" evidence="12">
    <location>
        <begin position="27"/>
        <end position="53"/>
    </location>
</feature>
<evidence type="ECO:0000313" key="14">
    <source>
        <dbReference type="Proteomes" id="UP000005225"/>
    </source>
</evidence>
<dbReference type="Proteomes" id="UP000005225">
    <property type="component" value="Unassembled WGS sequence"/>
</dbReference>
<evidence type="ECO:0000313" key="13">
    <source>
        <dbReference type="Ensembl" id="ENSOGAP00000015916.1"/>
    </source>
</evidence>
<keyword evidence="14" id="KW-1185">Reference proteome</keyword>
<keyword evidence="8" id="KW-1133">Transmembrane helix</keyword>
<evidence type="ECO:0000256" key="11">
    <source>
        <dbReference type="ARBA" id="ARBA00034713"/>
    </source>
</evidence>
<dbReference type="PRINTS" id="PR02042">
    <property type="entry name" value="CCSMST1"/>
</dbReference>
<keyword evidence="7" id="KW-0249">Electron transport</keyword>
<dbReference type="PANTHER" id="PTHR35268">
    <property type="entry name" value="PROTEIN CCSMST1"/>
    <property type="match status" value="1"/>
</dbReference>
<keyword evidence="10" id="KW-0472">Membrane</keyword>
<keyword evidence="4" id="KW-0812">Transmembrane</keyword>
<evidence type="ECO:0000256" key="1">
    <source>
        <dbReference type="ARBA" id="ARBA00004434"/>
    </source>
</evidence>
<keyword evidence="5" id="KW-0732">Signal</keyword>
<evidence type="ECO:0000256" key="9">
    <source>
        <dbReference type="ARBA" id="ARBA00023128"/>
    </source>
</evidence>
<dbReference type="HOGENOM" id="CLU_142479_1_0_1"/>
<dbReference type="PANTHER" id="PTHR35268:SF1">
    <property type="entry name" value="UBIQUINOL-CYTOCHROME-C REDUCTASE COMPLEX ASSEMBLY FACTOR 4"/>
    <property type="match status" value="1"/>
</dbReference>